<name>A0A3T0DM87_BREAU</name>
<dbReference type="Pfam" id="PF13641">
    <property type="entry name" value="Glyco_tranf_2_3"/>
    <property type="match status" value="1"/>
</dbReference>
<sequence length="627" mass="70927">MPQTSLRTLRTGLWHLRKGGPAQFLQWKRRRNVVQGVAESSPSDKLSAETLLEVFPAAPKTCRRPVFHDLTVGTILDEFSAESFGYEWTIVPLKRKEWTSQLALIDFVFVESAWNGNSGDWKFKLTGTAGPSTEIVELLAECRRRGIPTVFWNKEDPPHFEDFLPLAKMFDAVFTSDVRLIDEYKTQLGHNRVAPLAFAAQPAIHSPVRPSKNFAARDIAFAGMYFTHKFPERRAQMDLLLGAASAVSSRMEHGLEIFSRFLGDDERYQFPGDLADRVVGSLPYRNLLTAYKNYKVFLNVNSVVDSPSMCARRIFEITAAGTPVISTPSEATKRFFPPSELPQPKTQEEAELTLRAYVRSNELRDRTVHLAQRRIWDQHTYTHRAMTIMDSIGTAYQNPIPRSVSVVVSTNRPEHLSNVLETHAAQKLENRELIIVQHRFGSSPEVVNQAADLGIENLILLEAPGSDSLGACLNRGIEAASGDVIAKMDDDDIYGEHYLSDQLAALRYSNADLVGKQAHYLHLRNRDIVMCRFPEREHRFTDLVMGPTLMGSKELLQRFPFADRTLGEDTDLQRRLVSAGARIYSADRFNFVQVRDSHSHTWNVDDDLLLANSNVHSFGFSRGHYCF</sequence>
<evidence type="ECO:0000256" key="2">
    <source>
        <dbReference type="ARBA" id="ARBA00022676"/>
    </source>
</evidence>
<protein>
    <submittedName>
        <fullName evidence="5">Glycosyltransferase</fullName>
    </submittedName>
</protein>
<dbReference type="InterPro" id="IPR055259">
    <property type="entry name" value="YkvP/CgeB_Glyco_trans-like"/>
</dbReference>
<keyword evidence="2" id="KW-0328">Glycosyltransferase</keyword>
<keyword evidence="3 5" id="KW-0808">Transferase</keyword>
<reference evidence="5 6" key="1">
    <citation type="submission" date="2017-12" db="EMBL/GenBank/DDBJ databases">
        <authorList>
            <person name="Levesque S."/>
        </authorList>
    </citation>
    <scope>NUCLEOTIDE SEQUENCE [LARGE SCALE GENOMIC DNA]</scope>
    <source>
        <strain evidence="5 6">SMQ-1420</strain>
    </source>
</reference>
<proteinExistence type="inferred from homology"/>
<gene>
    <name evidence="5" type="ORF">CXR27_02665</name>
</gene>
<evidence type="ECO:0000256" key="3">
    <source>
        <dbReference type="ARBA" id="ARBA00022679"/>
    </source>
</evidence>
<dbReference type="Pfam" id="PF13524">
    <property type="entry name" value="Glyco_trans_1_2"/>
    <property type="match status" value="1"/>
</dbReference>
<dbReference type="CDD" id="cd00761">
    <property type="entry name" value="Glyco_tranf_GTA_type"/>
    <property type="match status" value="1"/>
</dbReference>
<evidence type="ECO:0000256" key="1">
    <source>
        <dbReference type="ARBA" id="ARBA00006739"/>
    </source>
</evidence>
<dbReference type="GO" id="GO:0016757">
    <property type="term" value="F:glycosyltransferase activity"/>
    <property type="evidence" value="ECO:0007669"/>
    <property type="project" value="UniProtKB-KW"/>
</dbReference>
<reference evidence="5 6" key="2">
    <citation type="submission" date="2019-01" db="EMBL/GenBank/DDBJ databases">
        <title>Comparative genomic analysis of Brevibacterium aurantiacum sheds light on its evolution and its adaptation to smear-ripened cheeses.</title>
        <authorList>
            <person name="Moineau S."/>
        </authorList>
    </citation>
    <scope>NUCLEOTIDE SEQUENCE [LARGE SCALE GENOMIC DNA]</scope>
    <source>
        <strain evidence="5 6">SMQ-1420</strain>
    </source>
</reference>
<comment type="similarity">
    <text evidence="1">Belongs to the glycosyltransferase 2 family.</text>
</comment>
<accession>A0A3T0DM87</accession>
<dbReference type="InterPro" id="IPR050834">
    <property type="entry name" value="Glycosyltransf_2"/>
</dbReference>
<feature type="domain" description="Spore protein YkvP/CgeB glycosyl transferase-like" evidence="4">
    <location>
        <begin position="273"/>
        <end position="390"/>
    </location>
</feature>
<dbReference type="SUPFAM" id="SSF53448">
    <property type="entry name" value="Nucleotide-diphospho-sugar transferases"/>
    <property type="match status" value="1"/>
</dbReference>
<evidence type="ECO:0000313" key="5">
    <source>
        <dbReference type="EMBL" id="AZT96039.1"/>
    </source>
</evidence>
<organism evidence="5 6">
    <name type="scientific">Brevibacterium aurantiacum</name>
    <dbReference type="NCBI Taxonomy" id="273384"/>
    <lineage>
        <taxon>Bacteria</taxon>
        <taxon>Bacillati</taxon>
        <taxon>Actinomycetota</taxon>
        <taxon>Actinomycetes</taxon>
        <taxon>Micrococcales</taxon>
        <taxon>Brevibacteriaceae</taxon>
        <taxon>Brevibacterium</taxon>
    </lineage>
</organism>
<dbReference type="Proteomes" id="UP000282731">
    <property type="component" value="Chromosome"/>
</dbReference>
<dbReference type="PANTHER" id="PTHR43685:SF5">
    <property type="entry name" value="GLYCOSYLTRANSFERASE EPSE-RELATED"/>
    <property type="match status" value="1"/>
</dbReference>
<dbReference type="EMBL" id="CP025334">
    <property type="protein sequence ID" value="AZT96039.1"/>
    <property type="molecule type" value="Genomic_DNA"/>
</dbReference>
<dbReference type="PANTHER" id="PTHR43685">
    <property type="entry name" value="GLYCOSYLTRANSFERASE"/>
    <property type="match status" value="1"/>
</dbReference>
<evidence type="ECO:0000259" key="4">
    <source>
        <dbReference type="Pfam" id="PF13524"/>
    </source>
</evidence>
<dbReference type="Gene3D" id="3.90.550.10">
    <property type="entry name" value="Spore Coat Polysaccharide Biosynthesis Protein SpsA, Chain A"/>
    <property type="match status" value="1"/>
</dbReference>
<evidence type="ECO:0000313" key="6">
    <source>
        <dbReference type="Proteomes" id="UP000282731"/>
    </source>
</evidence>
<dbReference type="RefSeq" id="WP_127361867.1">
    <property type="nucleotide sequence ID" value="NZ_CP025334.1"/>
</dbReference>
<dbReference type="AlphaFoldDB" id="A0A3T0DM87"/>
<dbReference type="InterPro" id="IPR029044">
    <property type="entry name" value="Nucleotide-diphossugar_trans"/>
</dbReference>